<evidence type="ECO:0000259" key="5">
    <source>
        <dbReference type="PROSITE" id="PS50052"/>
    </source>
</evidence>
<dbReference type="InterPro" id="IPR001478">
    <property type="entry name" value="PDZ"/>
</dbReference>
<dbReference type="SMART" id="SM00569">
    <property type="entry name" value="L27"/>
    <property type="match status" value="1"/>
</dbReference>
<dbReference type="PROSITE" id="PS51022">
    <property type="entry name" value="L27"/>
    <property type="match status" value="1"/>
</dbReference>
<dbReference type="SUPFAM" id="SSF50156">
    <property type="entry name" value="PDZ domain-like"/>
    <property type="match status" value="1"/>
</dbReference>
<evidence type="ECO:0000256" key="3">
    <source>
        <dbReference type="PROSITE-ProRule" id="PRU00192"/>
    </source>
</evidence>
<dbReference type="SMART" id="SM00228">
    <property type="entry name" value="PDZ"/>
    <property type="match status" value="1"/>
</dbReference>
<reference evidence="8" key="1">
    <citation type="submission" date="2020-11" db="EMBL/GenBank/DDBJ databases">
        <authorList>
            <person name="Tran Van P."/>
        </authorList>
    </citation>
    <scope>NUCLEOTIDE SEQUENCE</scope>
</reference>
<dbReference type="InterPro" id="IPR014775">
    <property type="entry name" value="L27_C"/>
</dbReference>
<dbReference type="Gene3D" id="1.10.287.650">
    <property type="entry name" value="L27 domain"/>
    <property type="match status" value="1"/>
</dbReference>
<dbReference type="SUPFAM" id="SSF52540">
    <property type="entry name" value="P-loop containing nucleoside triphosphate hydrolases"/>
    <property type="match status" value="1"/>
</dbReference>
<dbReference type="FunFam" id="3.30.63.10:FF:000002">
    <property type="entry name" value="Guanylate kinase 1"/>
    <property type="match status" value="1"/>
</dbReference>
<evidence type="ECO:0000256" key="2">
    <source>
        <dbReference type="ARBA" id="ARBA00022443"/>
    </source>
</evidence>
<dbReference type="PROSITE" id="PS50106">
    <property type="entry name" value="PDZ"/>
    <property type="match status" value="1"/>
</dbReference>
<name>A0A7R9JY25_TIMGE</name>
<dbReference type="Pfam" id="PF07653">
    <property type="entry name" value="SH3_2"/>
    <property type="match status" value="1"/>
</dbReference>
<evidence type="ECO:0000259" key="4">
    <source>
        <dbReference type="PROSITE" id="PS50002"/>
    </source>
</evidence>
<dbReference type="InterPro" id="IPR036028">
    <property type="entry name" value="SH3-like_dom_sf"/>
</dbReference>
<dbReference type="InterPro" id="IPR036034">
    <property type="entry name" value="PDZ_sf"/>
</dbReference>
<protein>
    <recommendedName>
        <fullName evidence="9">MAGUK p55 subfamily member 6</fullName>
    </recommendedName>
</protein>
<keyword evidence="2 3" id="KW-0728">SH3 domain</keyword>
<dbReference type="PANTHER" id="PTHR23122">
    <property type="entry name" value="MEMBRANE-ASSOCIATED GUANYLATE KINASE MAGUK"/>
    <property type="match status" value="1"/>
</dbReference>
<dbReference type="InterPro" id="IPR004172">
    <property type="entry name" value="L27_dom"/>
</dbReference>
<evidence type="ECO:0000259" key="6">
    <source>
        <dbReference type="PROSITE" id="PS50106"/>
    </source>
</evidence>
<evidence type="ECO:0000259" key="7">
    <source>
        <dbReference type="PROSITE" id="PS51022"/>
    </source>
</evidence>
<dbReference type="Pfam" id="PF00625">
    <property type="entry name" value="Guanylate_kin"/>
    <property type="match status" value="1"/>
</dbReference>
<dbReference type="InterPro" id="IPR001452">
    <property type="entry name" value="SH3_domain"/>
</dbReference>
<organism evidence="8">
    <name type="scientific">Timema genevievae</name>
    <name type="common">Walking stick</name>
    <dbReference type="NCBI Taxonomy" id="629358"/>
    <lineage>
        <taxon>Eukaryota</taxon>
        <taxon>Metazoa</taxon>
        <taxon>Ecdysozoa</taxon>
        <taxon>Arthropoda</taxon>
        <taxon>Hexapoda</taxon>
        <taxon>Insecta</taxon>
        <taxon>Pterygota</taxon>
        <taxon>Neoptera</taxon>
        <taxon>Polyneoptera</taxon>
        <taxon>Phasmatodea</taxon>
        <taxon>Timematodea</taxon>
        <taxon>Timematoidea</taxon>
        <taxon>Timematidae</taxon>
        <taxon>Timema</taxon>
    </lineage>
</organism>
<feature type="domain" description="L27" evidence="7">
    <location>
        <begin position="57"/>
        <end position="113"/>
    </location>
</feature>
<accession>A0A7R9JY25</accession>
<dbReference type="InterPro" id="IPR020590">
    <property type="entry name" value="Guanylate_kinase_CS"/>
</dbReference>
<dbReference type="SUPFAM" id="SSF101288">
    <property type="entry name" value="L27 domain"/>
    <property type="match status" value="1"/>
</dbReference>
<feature type="domain" description="Guanylate kinase-like" evidence="5">
    <location>
        <begin position="412"/>
        <end position="625"/>
    </location>
</feature>
<evidence type="ECO:0000313" key="8">
    <source>
        <dbReference type="EMBL" id="CAD7592392.1"/>
    </source>
</evidence>
<dbReference type="GO" id="GO:0030054">
    <property type="term" value="C:cell junction"/>
    <property type="evidence" value="ECO:0007669"/>
    <property type="project" value="UniProtKB-ARBA"/>
</dbReference>
<dbReference type="InterPro" id="IPR008145">
    <property type="entry name" value="GK/Ca_channel_bsu"/>
</dbReference>
<dbReference type="InterPro" id="IPR036892">
    <property type="entry name" value="L27_dom_sf"/>
</dbReference>
<dbReference type="PROSITE" id="PS00856">
    <property type="entry name" value="GUANYLATE_KINASE_1"/>
    <property type="match status" value="1"/>
</dbReference>
<dbReference type="Gene3D" id="2.30.42.10">
    <property type="match status" value="1"/>
</dbReference>
<dbReference type="AlphaFoldDB" id="A0A7R9JY25"/>
<dbReference type="EMBL" id="OE840753">
    <property type="protein sequence ID" value="CAD7592392.1"/>
    <property type="molecule type" value="Genomic_DNA"/>
</dbReference>
<dbReference type="Pfam" id="PF02828">
    <property type="entry name" value="L27"/>
    <property type="match status" value="1"/>
</dbReference>
<comment type="similarity">
    <text evidence="1">Belongs to the MAGUK family.</text>
</comment>
<dbReference type="InterPro" id="IPR050716">
    <property type="entry name" value="MAGUK"/>
</dbReference>
<dbReference type="SUPFAM" id="SSF50044">
    <property type="entry name" value="SH3-domain"/>
    <property type="match status" value="1"/>
</dbReference>
<dbReference type="PROSITE" id="PS50052">
    <property type="entry name" value="GUANYLATE_KINASE_2"/>
    <property type="match status" value="1"/>
</dbReference>
<gene>
    <name evidence="8" type="ORF">TGEB3V08_LOCUS4915</name>
</gene>
<dbReference type="InterPro" id="IPR027417">
    <property type="entry name" value="P-loop_NTPase"/>
</dbReference>
<dbReference type="InterPro" id="IPR008144">
    <property type="entry name" value="Guanylate_kin-like_dom"/>
</dbReference>
<evidence type="ECO:0008006" key="9">
    <source>
        <dbReference type="Google" id="ProtNLM"/>
    </source>
</evidence>
<dbReference type="FunFam" id="2.30.30.40:FF:000069">
    <property type="entry name" value="MAGUK p55 subfamily member 6"/>
    <property type="match status" value="1"/>
</dbReference>
<dbReference type="SMART" id="SM00072">
    <property type="entry name" value="GuKc"/>
    <property type="match status" value="1"/>
</dbReference>
<feature type="domain" description="PDZ" evidence="6">
    <location>
        <begin position="211"/>
        <end position="274"/>
    </location>
</feature>
<proteinExistence type="inferred from homology"/>
<dbReference type="Pfam" id="PF00595">
    <property type="entry name" value="PDZ"/>
    <property type="match status" value="1"/>
</dbReference>
<dbReference type="PROSITE" id="PS50002">
    <property type="entry name" value="SH3"/>
    <property type="match status" value="1"/>
</dbReference>
<sequence length="640" mass="71972">MMRAHTLPDNDVTCAESTRQGSIDASHALKTVLCVRGTGWRLCVQVQDRLEDPVTSAQPVGTGNLELAEHVGRRCEQARSIEARELAILLKNPHLKALLRSHDVVAEKSYEPDPEPSSQAFEIPVNGMAADAIRVVGLRKSANEPLLHPFMIAITFTHILLKTPPNSGCNPLRHGLLQLNVAEFVLRESVVLLSPLSTAVVFLAYVCCISGLTVQVDEAGNLVIARILGGGMIDRQGLLHIGDTILEVNGTRVDTPEDLQMEIARAKESVTLKIGPSFEESRSQLEGGQCYMRALFDYDPLEDSLLPCKEIGLTFDHGDILQIVNQKDPNWWQAKKVGLNGPVGLIPSQELEERRKAFVKPEADYVHRIGICGTRISKKKRKSMYQSKSNSEFDKADLLLYEEVTRMPPFKRRTLALIGSQGVGRRTLKNRLINSDPEKFGGVVPFTSRPPRVLEEDGRGYWFIDRETMEEEIREHRFLEYGEHNGHLYGTKLDSIREVIQHGKMCVLDCSPAALKILHNSSEFMPYVIFIAAPGMEQLKHLYGMSRSIGSSSRNLTFDRASSIRYSSRRARTLESLASLYEEEDLRQTLEESACLQRTYDMYIDSVIVNEDFDVTFRKVVEALESLSTEHQWVPVNWVY</sequence>
<evidence type="ECO:0000256" key="1">
    <source>
        <dbReference type="ARBA" id="ARBA00007014"/>
    </source>
</evidence>
<dbReference type="CDD" id="cd11862">
    <property type="entry name" value="SH3_MPP"/>
    <property type="match status" value="1"/>
</dbReference>
<dbReference type="Gene3D" id="2.30.30.40">
    <property type="entry name" value="SH3 Domains"/>
    <property type="match status" value="1"/>
</dbReference>
<dbReference type="Gene3D" id="3.40.50.300">
    <property type="entry name" value="P-loop containing nucleotide triphosphate hydrolases"/>
    <property type="match status" value="1"/>
</dbReference>
<feature type="domain" description="SH3" evidence="4">
    <location>
        <begin position="287"/>
        <end position="356"/>
    </location>
</feature>
<dbReference type="SMART" id="SM00326">
    <property type="entry name" value="SH3"/>
    <property type="match status" value="1"/>
</dbReference>